<name>A0ABT1A4N5_9PSEU</name>
<protein>
    <submittedName>
        <fullName evidence="9">AzlC family ABC transporter permease</fullName>
    </submittedName>
</protein>
<dbReference type="Pfam" id="PF03591">
    <property type="entry name" value="AzlC"/>
    <property type="match status" value="1"/>
</dbReference>
<keyword evidence="5 8" id="KW-0812">Transmembrane</keyword>
<reference evidence="9" key="1">
    <citation type="submission" date="2021-04" db="EMBL/GenBank/DDBJ databases">
        <title>Pseudonocardia sp. nov., isolated from sandy soil of mangrove forest.</title>
        <authorList>
            <person name="Zan Z."/>
            <person name="Huang R."/>
            <person name="Liu W."/>
        </authorList>
    </citation>
    <scope>NUCLEOTIDE SEQUENCE</scope>
    <source>
        <strain evidence="9">S2-4</strain>
    </source>
</reference>
<feature type="transmembrane region" description="Helical" evidence="8">
    <location>
        <begin position="105"/>
        <end position="126"/>
    </location>
</feature>
<evidence type="ECO:0000256" key="1">
    <source>
        <dbReference type="ARBA" id="ARBA00004651"/>
    </source>
</evidence>
<evidence type="ECO:0000256" key="5">
    <source>
        <dbReference type="ARBA" id="ARBA00022692"/>
    </source>
</evidence>
<feature type="transmembrane region" description="Helical" evidence="8">
    <location>
        <begin position="132"/>
        <end position="153"/>
    </location>
</feature>
<organism evidence="9 10">
    <name type="scientific">Pseudonocardia humida</name>
    <dbReference type="NCBI Taxonomy" id="2800819"/>
    <lineage>
        <taxon>Bacteria</taxon>
        <taxon>Bacillati</taxon>
        <taxon>Actinomycetota</taxon>
        <taxon>Actinomycetes</taxon>
        <taxon>Pseudonocardiales</taxon>
        <taxon>Pseudonocardiaceae</taxon>
        <taxon>Pseudonocardia</taxon>
    </lineage>
</organism>
<dbReference type="InterPro" id="IPR011606">
    <property type="entry name" value="Brnchd-chn_aa_trnsp_permease"/>
</dbReference>
<evidence type="ECO:0000256" key="2">
    <source>
        <dbReference type="ARBA" id="ARBA00010735"/>
    </source>
</evidence>
<gene>
    <name evidence="9" type="ORF">KDL28_23175</name>
</gene>
<dbReference type="EMBL" id="JAGSOV010000049">
    <property type="protein sequence ID" value="MCO1657969.1"/>
    <property type="molecule type" value="Genomic_DNA"/>
</dbReference>
<keyword evidence="7 8" id="KW-0472">Membrane</keyword>
<dbReference type="PANTHER" id="PTHR34979">
    <property type="entry name" value="INNER MEMBRANE PROTEIN YGAZ"/>
    <property type="match status" value="1"/>
</dbReference>
<dbReference type="PANTHER" id="PTHR34979:SF1">
    <property type="entry name" value="INNER MEMBRANE PROTEIN YGAZ"/>
    <property type="match status" value="1"/>
</dbReference>
<dbReference type="Proteomes" id="UP001165283">
    <property type="component" value="Unassembled WGS sequence"/>
</dbReference>
<proteinExistence type="inferred from homology"/>
<evidence type="ECO:0000256" key="6">
    <source>
        <dbReference type="ARBA" id="ARBA00022989"/>
    </source>
</evidence>
<accession>A0ABT1A4N5</accession>
<keyword evidence="10" id="KW-1185">Reference proteome</keyword>
<keyword evidence="4" id="KW-1003">Cell membrane</keyword>
<comment type="caution">
    <text evidence="9">The sequence shown here is derived from an EMBL/GenBank/DDBJ whole genome shotgun (WGS) entry which is preliminary data.</text>
</comment>
<keyword evidence="3" id="KW-0813">Transport</keyword>
<evidence type="ECO:0000256" key="7">
    <source>
        <dbReference type="ARBA" id="ARBA00023136"/>
    </source>
</evidence>
<evidence type="ECO:0000313" key="9">
    <source>
        <dbReference type="EMBL" id="MCO1657969.1"/>
    </source>
</evidence>
<evidence type="ECO:0000313" key="10">
    <source>
        <dbReference type="Proteomes" id="UP001165283"/>
    </source>
</evidence>
<evidence type="ECO:0000256" key="4">
    <source>
        <dbReference type="ARBA" id="ARBA00022475"/>
    </source>
</evidence>
<comment type="similarity">
    <text evidence="2">Belongs to the AzlC family.</text>
</comment>
<keyword evidence="6 8" id="KW-1133">Transmembrane helix</keyword>
<feature type="transmembrane region" description="Helical" evidence="8">
    <location>
        <begin position="165"/>
        <end position="194"/>
    </location>
</feature>
<comment type="subcellular location">
    <subcellularLocation>
        <location evidence="1">Cell membrane</location>
        <topology evidence="1">Multi-pass membrane protein</topology>
    </subcellularLocation>
</comment>
<evidence type="ECO:0000256" key="3">
    <source>
        <dbReference type="ARBA" id="ARBA00022448"/>
    </source>
</evidence>
<sequence>MGVAFGVLVARSGLPWWWATVFASVVFAGSLEFVLLGLVTALAPLGQVAAAAFVVNARHVFYALSFPLHRVPGRIAKAYSTFALTDEAYALTAAPAAQCWSRGRILCLQALVQVYWVGSVTLGALGGTLVPAAVVGLDFAVTALFVVLGIDAFRARRDVPAAVTAVACALLGHVLFGGQAMIGGMGLFTAYLLVRYAAGGRAGA</sequence>
<evidence type="ECO:0000256" key="8">
    <source>
        <dbReference type="SAM" id="Phobius"/>
    </source>
</evidence>
<feature type="transmembrane region" description="Helical" evidence="8">
    <location>
        <begin position="33"/>
        <end position="55"/>
    </location>
</feature>